<feature type="transmembrane region" description="Helical" evidence="2">
    <location>
        <begin position="1010"/>
        <end position="1033"/>
    </location>
</feature>
<feature type="domain" description="PGG" evidence="3">
    <location>
        <begin position="676"/>
        <end position="781"/>
    </location>
</feature>
<feature type="transmembrane region" description="Helical" evidence="2">
    <location>
        <begin position="964"/>
        <end position="981"/>
    </location>
</feature>
<dbReference type="HOGENOM" id="CLU_007110_1_0_1"/>
<feature type="compositionally biased region" description="Basic and acidic residues" evidence="1">
    <location>
        <begin position="890"/>
        <end position="930"/>
    </location>
</feature>
<reference evidence="5" key="1">
    <citation type="submission" date="2013-06" db="EMBL/GenBank/DDBJ databases">
        <authorList>
            <person name="Zhao Q."/>
        </authorList>
    </citation>
    <scope>NUCLEOTIDE SEQUENCE</scope>
    <source>
        <strain evidence="5">cv. W1943</strain>
    </source>
</reference>
<feature type="transmembrane region" description="Helical" evidence="2">
    <location>
        <begin position="279"/>
        <end position="296"/>
    </location>
</feature>
<dbReference type="AlphaFoldDB" id="A0A0E0PWM3"/>
<feature type="domain" description="PGG" evidence="3">
    <location>
        <begin position="453"/>
        <end position="575"/>
    </location>
</feature>
<feature type="transmembrane region" description="Helical" evidence="2">
    <location>
        <begin position="549"/>
        <end position="569"/>
    </location>
</feature>
<feature type="region of interest" description="Disordered" evidence="1">
    <location>
        <begin position="1095"/>
        <end position="1114"/>
    </location>
</feature>
<feature type="compositionally biased region" description="Low complexity" evidence="1">
    <location>
        <begin position="1100"/>
        <end position="1114"/>
    </location>
</feature>
<feature type="region of interest" description="Disordered" evidence="1">
    <location>
        <begin position="1"/>
        <end position="24"/>
    </location>
</feature>
<feature type="transmembrane region" description="Helical" evidence="2">
    <location>
        <begin position="1045"/>
        <end position="1062"/>
    </location>
</feature>
<keyword evidence="2" id="KW-0472">Membrane</keyword>
<evidence type="ECO:0000259" key="3">
    <source>
        <dbReference type="Pfam" id="PF13962"/>
    </source>
</evidence>
<feature type="domain" description="PGG" evidence="3">
    <location>
        <begin position="956"/>
        <end position="1066"/>
    </location>
</feature>
<feature type="domain" description="PGG" evidence="3">
    <location>
        <begin position="276"/>
        <end position="385"/>
    </location>
</feature>
<sequence>MVVACHDNRQGQQGSERHSTSTTVGTGSIAAEGFFGEFGSAIGDLSPPFPPMVSPFLHFATAASTLHLLLHHHAAVVGSNCERHQKLQQARRAFSKPPDGNVIDCVPPHLQPAFDHSKKLRGQKPEVEPEPEERPKVDGASAAQGEAAEEEETDVIAVGSGWASQRARPSRRGSRHCIRSSSGNGSGLEEGEIADSVTKLAYDSNGSELSEKNIGCDYDHMWRIEGSTAAAAKGRCTCGCAGCRSKFRFHLRMDENSGSHPSERSKDDAEPLEFQLRKYLLLLAIMVATVTYTAGFNPPGGVWQDTEAGHLAGDSIIRDTHYPRYLVFFYCNAAAFAMSIVVIIIIFILALIHDTKKLWISMIPLRMAMVLDLLGLVGAYAAGTSQNVLKTRNVCVLVAIFVYMAVQIVLTSFPGIVLKCKRNASGIQIVFRCIGCKEVPNNQPSQPGDNKEEEKQRHRKLLLLLATFVMSITYLAGLSAPGGYWDSRKEGHEASDPVMREHHSIRLKAFFLLNATAFVMSLLTIMLLLDKRLIIPLLHDKVPSTTRPVRTIVLKAYISIALVGLAGAYATGSSRESDTTIYVGSLVFAVLACIIVLKTLIFHQSDSSDRSSNGTRRRNGEAQANPSGRREQTGTSHGGAKLPTSNGVPPTTRNVGVQTDTSNGGADTNTSNADILEKAQSLVVLLSTLVATVTYQAGLVPPGGVWQDNWNGHEAGDPILLSMQPERYKVFFYCNSMAFAASLVIIILVQYKPMLKRRILQFAMILDLFGLIGAYSAGSCRDVTTSIYVIALAGAVLVYVIIHVLFVTLEDEDIGKKGGDKDRKLEDKRRKRLLLFAVLGATLTYQAGLTPPGGFRLKDDEFGHNAGSMSTNEEDLETGSGVKTPVKQEAFTETKSVDEIKEDNTAAKSPKTKEDDSTVESSEIKYEGESKQNTTNKSIEQNRTDTDSLRTEEDSKKKHATRKYLMLLAVLAASVTYQAGLNPPGGVWQGNSNGHAAGDPVMHDNRRYRYLIFFYSNSFSFMASIVVIILLLPEKLLRENRSFKVMHLTMVMNLLGLLLAYMAGSRMRSESSGYFMEFVITTLCFAALHKILSSEKEQQNDQPSQVDQQGDSQE</sequence>
<feature type="transmembrane region" description="Helical" evidence="2">
    <location>
        <begin position="363"/>
        <end position="382"/>
    </location>
</feature>
<evidence type="ECO:0000313" key="5">
    <source>
        <dbReference type="Proteomes" id="UP000008022"/>
    </source>
</evidence>
<feature type="transmembrane region" description="Helical" evidence="2">
    <location>
        <begin position="730"/>
        <end position="751"/>
    </location>
</feature>
<feature type="transmembrane region" description="Helical" evidence="2">
    <location>
        <begin position="1074"/>
        <end position="1092"/>
    </location>
</feature>
<name>A0A0E0PWM3_ORYRU</name>
<evidence type="ECO:0000256" key="1">
    <source>
        <dbReference type="SAM" id="MobiDB-lite"/>
    </source>
</evidence>
<feature type="transmembrane region" description="Helical" evidence="2">
    <location>
        <begin position="394"/>
        <end position="418"/>
    </location>
</feature>
<feature type="transmembrane region" description="Helical" evidence="2">
    <location>
        <begin position="505"/>
        <end position="529"/>
    </location>
</feature>
<dbReference type="Proteomes" id="UP000008022">
    <property type="component" value="Unassembled WGS sequence"/>
</dbReference>
<feature type="compositionally biased region" description="Polar residues" evidence="1">
    <location>
        <begin position="10"/>
        <end position="24"/>
    </location>
</feature>
<dbReference type="OMA" id="ENEAYGC"/>
<dbReference type="InterPro" id="IPR026961">
    <property type="entry name" value="PGG_dom"/>
</dbReference>
<organism evidence="4 5">
    <name type="scientific">Oryza rufipogon</name>
    <name type="common">Brownbeard rice</name>
    <name type="synonym">Asian wild rice</name>
    <dbReference type="NCBI Taxonomy" id="4529"/>
    <lineage>
        <taxon>Eukaryota</taxon>
        <taxon>Viridiplantae</taxon>
        <taxon>Streptophyta</taxon>
        <taxon>Embryophyta</taxon>
        <taxon>Tracheophyta</taxon>
        <taxon>Spermatophyta</taxon>
        <taxon>Magnoliopsida</taxon>
        <taxon>Liliopsida</taxon>
        <taxon>Poales</taxon>
        <taxon>Poaceae</taxon>
        <taxon>BOP clade</taxon>
        <taxon>Oryzoideae</taxon>
        <taxon>Oryzeae</taxon>
        <taxon>Oryzinae</taxon>
        <taxon>Oryza</taxon>
    </lineage>
</organism>
<dbReference type="PANTHER" id="PTHR24177:SF465">
    <property type="entry name" value="OS06G0294400 PROTEIN"/>
    <property type="match status" value="1"/>
</dbReference>
<dbReference type="eggNOG" id="KOG0504">
    <property type="taxonomic scope" value="Eukaryota"/>
</dbReference>
<dbReference type="STRING" id="4529.A0A0E0PWM3"/>
<feature type="compositionally biased region" description="Polar residues" evidence="1">
    <location>
        <begin position="643"/>
        <end position="670"/>
    </location>
</feature>
<dbReference type="PANTHER" id="PTHR24177">
    <property type="entry name" value="CASKIN"/>
    <property type="match status" value="1"/>
</dbReference>
<accession>A0A0E0PWM3</accession>
<feature type="region of interest" description="Disordered" evidence="1">
    <location>
        <begin position="107"/>
        <end position="191"/>
    </location>
</feature>
<feature type="region of interest" description="Disordered" evidence="1">
    <location>
        <begin position="856"/>
        <end position="955"/>
    </location>
</feature>
<protein>
    <recommendedName>
        <fullName evidence="3">PGG domain-containing protein</fullName>
    </recommendedName>
</protein>
<feature type="region of interest" description="Disordered" evidence="1">
    <location>
        <begin position="606"/>
        <end position="670"/>
    </location>
</feature>
<dbReference type="GO" id="GO:0016020">
    <property type="term" value="C:membrane"/>
    <property type="evidence" value="ECO:0007669"/>
    <property type="project" value="TreeGrafter"/>
</dbReference>
<dbReference type="Gramene" id="ORUFI06G12140.1">
    <property type="protein sequence ID" value="ORUFI06G12140.1"/>
    <property type="gene ID" value="ORUFI06G12140"/>
</dbReference>
<feature type="transmembrane region" description="Helical" evidence="2">
    <location>
        <begin position="758"/>
        <end position="775"/>
    </location>
</feature>
<evidence type="ECO:0000256" key="2">
    <source>
        <dbReference type="SAM" id="Phobius"/>
    </source>
</evidence>
<feature type="compositionally biased region" description="Basic and acidic residues" evidence="1">
    <location>
        <begin position="940"/>
        <end position="955"/>
    </location>
</feature>
<keyword evidence="2" id="KW-1133">Transmembrane helix</keyword>
<dbReference type="EnsemblPlants" id="ORUFI06G12140.1">
    <property type="protein sequence ID" value="ORUFI06G12140.1"/>
    <property type="gene ID" value="ORUFI06G12140"/>
</dbReference>
<feature type="transmembrane region" description="Helical" evidence="2">
    <location>
        <begin position="461"/>
        <end position="485"/>
    </location>
</feature>
<feature type="compositionally biased region" description="Basic and acidic residues" evidence="1">
    <location>
        <begin position="123"/>
        <end position="137"/>
    </location>
</feature>
<proteinExistence type="predicted"/>
<dbReference type="Pfam" id="PF13962">
    <property type="entry name" value="PGG"/>
    <property type="match status" value="5"/>
</dbReference>
<feature type="transmembrane region" description="Helical" evidence="2">
    <location>
        <begin position="581"/>
        <end position="601"/>
    </location>
</feature>
<keyword evidence="2" id="KW-0812">Transmembrane</keyword>
<keyword evidence="5" id="KW-1185">Reference proteome</keyword>
<evidence type="ECO:0000313" key="4">
    <source>
        <dbReference type="EnsemblPlants" id="ORUFI06G12140.1"/>
    </source>
</evidence>
<feature type="compositionally biased region" description="Basic residues" evidence="1">
    <location>
        <begin position="168"/>
        <end position="178"/>
    </location>
</feature>
<feature type="transmembrane region" description="Helical" evidence="2">
    <location>
        <begin position="787"/>
        <end position="809"/>
    </location>
</feature>
<feature type="domain" description="PGG" evidence="3">
    <location>
        <begin position="827"/>
        <end position="869"/>
    </location>
</feature>
<reference evidence="4" key="2">
    <citation type="submission" date="2015-06" db="UniProtKB">
        <authorList>
            <consortium name="EnsemblPlants"/>
        </authorList>
    </citation>
    <scope>IDENTIFICATION</scope>
</reference>
<feature type="transmembrane region" description="Helical" evidence="2">
    <location>
        <begin position="327"/>
        <end position="351"/>
    </location>
</feature>